<dbReference type="OrthoDB" id="2546325at2759"/>
<protein>
    <recommendedName>
        <fullName evidence="3">Nephrocystin 3-like N-terminal domain-containing protein</fullName>
    </recommendedName>
</protein>
<evidence type="ECO:0000313" key="5">
    <source>
        <dbReference type="Proteomes" id="UP000566819"/>
    </source>
</evidence>
<sequence>MPAPVLNGQQNGHVNGNTKNHTEGPPIMIPKSSYGSSSAAQDTLSVMKRTGKSTTRPATQVISSAKSHTQQITVLQQTISSTRIQLISDISDVNDHYVESMTLEAFVHYIESERLTHMPRRGSRWDKVLKWAEFFALQVFGYATALETFVPESNIAAKLICASCRVLIELGPGNSQAIETAFAVFYKIGLSLSFFYRHHELLSSTSKIRTEVGHAYSDLLILVRDVSLYYRTRISAIQSMEVSLDFNSIFGRNLEAFYDRKTHIIDDMWKFRLGDDSAIDIQVIRKWLSIQDIITKNMVQDQLTINGQRDEYTCEWFQRRLLDFSRSNDDVLQVTGQSGCGKSFLYGWTVERLQRPIGRKKHETLSLTINTEIPSHCTSLAIAKNLALQLLENNIGNVALLNELEKVYNTHLGVSDCVKVGEHLWRAIETGIKSQGAENLMIVIDGLDNRIGEQTATKITKDIARLTSQNPRVQAIILARLSTELECKSQTFAITADHTHEDLRHMTEHALRKYQHFRELKEHKQEALAEKIAHAAKGNFLWMLLGVNQLSLEASRDGFLEAAKSLGESSKTLEDTITDFAKSTTAKYTEEHCVSILSWLLIAERPLTLLELKELLQDSIPKKNKNNWNVDAREIVNKSCGLLLVVRHGVVRFRHGAFREYLGKLQAGGVEPFSTVEAAHADFTTKLLAHFKHHFTVPCEPAFKLLDAGSFKSVFAQDALLEYGVRNWILHFRKSSLYKISGPLKLPESFKSSFPASVQLAMVEWYCWELQDSLSEVAKLHDLALRIRKEIFTEKHQCVIQALIICGTTYKSLSKLAEAGEYFYHASRLCQSILKAHHSVTISCTTSFLETTETTTITTRTESVTHREEMIQYAIVACKHHYGKTSDIVIRYYRSLAELYVAIHEEQKAETVWRELQEIIVIRHGKGSVEETEISGLITVVLKKTHKHDEVVEYERSIFETTTTLAVWDIEHIRLHLKLAIAYEERHEFLKAEERYVILWRQLIEHCHQVHIHNLGMDIHISMIDVALEYVRFLRRCHRHEEAAGILICIWSEYQEYDFESEIIFLRLKVVGEIMCEISLLSVAILVFQKCLTWFKSHSKHEHVTSCQILISHTMEEIIQTTTTTTTKQITEVSSTTTSTEIIIKEVFRSTMSKTTVTTETISVCRSMVSYYMELEQWSEAIEVTRQSLELIWRTIVRAGGTIALPREFSLEAIEIAIELATCHVKLQHFHEAEQLYLRIYRACFNSCGLHDERFTKAYTALIKLYEDHRRWHKVIEIYKEILIASRKSLGASHALTIKILYALGGLCLEHGHGHSHEYYQEIVTVINRGSKICHHDALVAMKFLCSIYYEEARWEELKITCEILWETWVHHHHEHKIDSEFVQFLYMRYIYVLEHHSSVDFEIIRILTIRYHEVCSQVFGIHAVITVQALLELAQICIRSEKYVHEAISYYEKVIESVTTSTSSTVISTTTITKTKEKLTKAYIHICTHGTVSTTTIARAVVVLTERFQYLKLTMGCSHTETLTILRELVLLHWRQKSTEATAVVLKMLLETIIEIITKEQHSRKLYDAANAVAGIYLSCELREEARLLLRELHKHILYKGHTSAEKSGFKLDKLIGKSSYVFLVIFEARLQGSVTVSYSQVMANLLSEAVLYESYTHCLKSEKNVEVILVSGARLYMFLLKTSRKELVTFIQEELYKIFMKKWGASSRSPTEITLLFFVSLLKELGHEHHHARIGNAACVASTISVRELQLSGKFQEAYELGLCAFQFIDQQRAYHHFKNVAYGFKLSSYLAGRGLNKSTEKSINADLRAKSLQLSREIITQVLSACRESKIDFVRLQLGDLNDLVGLLGGQQNYADLEWLLNSLWYSRELQKKWSPEIIVGIGRRFVQASFLGNHSSEAIKLCEAICYNLRRVWGSLDPNSLDISDLLSHIYTAAGHHREAMRVHEEILRLVVDGDDDDDQTIDTVAPEVARRHLDLLKASYQRLGGWDKKASVYQELVDQLLQMPEYKSSPAFKGASPIAKWKLNEKTPPKGEFTHPVSWEFVDPENLTESGELLKPLAPKDPRRGLRRVTSNWGMAH</sequence>
<keyword evidence="1" id="KW-0677">Repeat</keyword>
<feature type="compositionally biased region" description="Polar residues" evidence="2">
    <location>
        <begin position="33"/>
        <end position="44"/>
    </location>
</feature>
<dbReference type="InterPro" id="IPR056884">
    <property type="entry name" value="NPHP3-like_N"/>
</dbReference>
<dbReference type="EMBL" id="JAAMPI010000565">
    <property type="protein sequence ID" value="KAF4630298.1"/>
    <property type="molecule type" value="Genomic_DNA"/>
</dbReference>
<reference evidence="4 5" key="1">
    <citation type="submission" date="2020-03" db="EMBL/GenBank/DDBJ databases">
        <title>Draft Genome Sequence of Cudoniella acicularis.</title>
        <authorList>
            <person name="Buettner E."/>
            <person name="Kellner H."/>
        </authorList>
    </citation>
    <scope>NUCLEOTIDE SEQUENCE [LARGE SCALE GENOMIC DNA]</scope>
    <source>
        <strain evidence="4 5">DSM 108380</strain>
    </source>
</reference>
<dbReference type="Pfam" id="PF24883">
    <property type="entry name" value="NPHP3_N"/>
    <property type="match status" value="1"/>
</dbReference>
<dbReference type="Proteomes" id="UP000566819">
    <property type="component" value="Unassembled WGS sequence"/>
</dbReference>
<name>A0A8H4W158_9HELO</name>
<feature type="region of interest" description="Disordered" evidence="2">
    <location>
        <begin position="2061"/>
        <end position="2082"/>
    </location>
</feature>
<feature type="compositionally biased region" description="Polar residues" evidence="2">
    <location>
        <begin position="7"/>
        <end position="19"/>
    </location>
</feature>
<evidence type="ECO:0000256" key="1">
    <source>
        <dbReference type="ARBA" id="ARBA00022737"/>
    </source>
</evidence>
<feature type="domain" description="Nephrocystin 3-like N-terminal" evidence="3">
    <location>
        <begin position="313"/>
        <end position="478"/>
    </location>
</feature>
<dbReference type="SUPFAM" id="SSF48452">
    <property type="entry name" value="TPR-like"/>
    <property type="match status" value="1"/>
</dbReference>
<proteinExistence type="predicted"/>
<evidence type="ECO:0000313" key="4">
    <source>
        <dbReference type="EMBL" id="KAF4630298.1"/>
    </source>
</evidence>
<dbReference type="PANTHER" id="PTHR10039:SF9">
    <property type="entry name" value="NACHT DOMAIN PROTEIN (AFU_ORTHOLOGUE AFUA_2G01760)"/>
    <property type="match status" value="1"/>
</dbReference>
<accession>A0A8H4W158</accession>
<organism evidence="4 5">
    <name type="scientific">Cudoniella acicularis</name>
    <dbReference type="NCBI Taxonomy" id="354080"/>
    <lineage>
        <taxon>Eukaryota</taxon>
        <taxon>Fungi</taxon>
        <taxon>Dikarya</taxon>
        <taxon>Ascomycota</taxon>
        <taxon>Pezizomycotina</taxon>
        <taxon>Leotiomycetes</taxon>
        <taxon>Helotiales</taxon>
        <taxon>Tricladiaceae</taxon>
        <taxon>Cudoniella</taxon>
    </lineage>
</organism>
<feature type="region of interest" description="Disordered" evidence="2">
    <location>
        <begin position="1"/>
        <end position="44"/>
    </location>
</feature>
<comment type="caution">
    <text evidence="4">The sequence shown here is derived from an EMBL/GenBank/DDBJ whole genome shotgun (WGS) entry which is preliminary data.</text>
</comment>
<evidence type="ECO:0000256" key="2">
    <source>
        <dbReference type="SAM" id="MobiDB-lite"/>
    </source>
</evidence>
<gene>
    <name evidence="4" type="ORF">G7Y89_g7843</name>
</gene>
<dbReference type="InterPro" id="IPR011990">
    <property type="entry name" value="TPR-like_helical_dom_sf"/>
</dbReference>
<evidence type="ECO:0000259" key="3">
    <source>
        <dbReference type="Pfam" id="PF24883"/>
    </source>
</evidence>
<dbReference type="Gene3D" id="1.25.40.10">
    <property type="entry name" value="Tetratricopeptide repeat domain"/>
    <property type="match status" value="2"/>
</dbReference>
<dbReference type="PANTHER" id="PTHR10039">
    <property type="entry name" value="AMELOGENIN"/>
    <property type="match status" value="1"/>
</dbReference>
<keyword evidence="5" id="KW-1185">Reference proteome</keyword>